<reference evidence="1" key="1">
    <citation type="journal article" date="2021" name="Proc. Natl. Acad. Sci. U.S.A.">
        <title>A Catalog of Tens of Thousands of Viruses from Human Metagenomes Reveals Hidden Associations with Chronic Diseases.</title>
        <authorList>
            <person name="Tisza M.J."/>
            <person name="Buck C.B."/>
        </authorList>
    </citation>
    <scope>NUCLEOTIDE SEQUENCE</scope>
    <source>
        <strain evidence="1">Ct5jB2</strain>
    </source>
</reference>
<accession>A0A8S5TTR4</accession>
<organism evidence="1">
    <name type="scientific">Siphoviridae sp. ct5jB2</name>
    <dbReference type="NCBI Taxonomy" id="2825337"/>
    <lineage>
        <taxon>Viruses</taxon>
        <taxon>Duplodnaviria</taxon>
        <taxon>Heunggongvirae</taxon>
        <taxon>Uroviricota</taxon>
        <taxon>Caudoviricetes</taxon>
    </lineage>
</organism>
<sequence length="116" mass="13352">MQERKIKMKEYREPLSIEVEKYERVFTESGKALIKLITSKTVYTEAPRCPEPNGTLRFGMPAIDNDGTSYWIEVTGWNNPVIGYKCGNGEGCFAVENFRADNVKNFINDKIEFIFN</sequence>
<dbReference type="EMBL" id="BK015927">
    <property type="protein sequence ID" value="DAF85594.1"/>
    <property type="molecule type" value="Genomic_DNA"/>
</dbReference>
<name>A0A8S5TTR4_9CAUD</name>
<proteinExistence type="predicted"/>
<protein>
    <submittedName>
        <fullName evidence="1">Uncharacterized protein</fullName>
    </submittedName>
</protein>
<evidence type="ECO:0000313" key="1">
    <source>
        <dbReference type="EMBL" id="DAF85594.1"/>
    </source>
</evidence>